<dbReference type="CDD" id="cd00096">
    <property type="entry name" value="Ig"/>
    <property type="match status" value="2"/>
</dbReference>
<feature type="compositionally biased region" description="Polar residues" evidence="6">
    <location>
        <begin position="1804"/>
        <end position="1815"/>
    </location>
</feature>
<dbReference type="GlyGen" id="M9NE05">
    <property type="glycosylation" value="3 sites, 1 O-linked glycan (1 site)"/>
</dbReference>
<keyword evidence="2" id="KW-0812">Transmembrane</keyword>
<evidence type="ECO:0000256" key="2">
    <source>
        <dbReference type="ARBA" id="ARBA00022692"/>
    </source>
</evidence>
<keyword evidence="7" id="KW-0732">Signal</keyword>
<sequence length="2192" mass="244593">MGNMALRQSAKDVAKSNCVAVRSSISLSLVLVLCLALVDSSTAQVDTTISQQESQSVVLPCPVDAEKCGKLHSLNWFKGDDRIAAMLLGDSNVTSVNKEFDERVTVEQNPYRLVIKDLKIADEDIYLCDTTFFIPEETCDNFNGYRIELRVLVPPTEVVILDAKGDRIKNGSVVGPMQERQSLKATCTVRNTRPQPEVSWFRGTKRLTTYSPTHDLVDGLYTSTLELDWTLSREDLAQDIECRVKSAAIQNVTVTKFSVDLQVRPTSIDINGVKHHTVQGSKVVLTCDIHGARPAVNLTWYNTTTIISSGENEITEVRSKSLEKSDGTFHTQSELIFNATRFENDRVFRCEAENIVLQINREKPISSALTLEVLYPPVVKVSPSAITANTSEIVLLNCEYFANPASLTQVEWYRNDILVNVNDTTHYKGGNSENVALVIKSTEKEDIGNYSCQLSNNIGKGTSDQKINLDVQYAPTVEILMIPEGPVKESDESNVTLFCNVLDANPSVLTKVRWYANSTLLKELPDCEETREDLCHIDPSKLLLESIGRGFFYNYSCEGFNAAGWGPRSEDKELLVHYEPGPAALSHFPLVAVKKKSVTFSCSVDDPGFPESNRFRWLRGGRGPLQDIVTKDWTVEPVGLDSRTNYSCYAYNEGGKGVMATVNLEVHAPPFFIKNLPPYTGILHSSPNATLTCRIECVPRCDISWQKDGVPIERNDSRYFIKEKYMDASPATGDFESMLSVLHFNMPNWPDSKFNIEADNANYSCVSTGNIVGGSIRSRTYFGIEYAPENTTVSENIVYVQEDTIPGRVICKSRANPEPSYKWIFKNETIANGNALIINTAMNRNDDGTYTCLAYNKHGSSIAKTVIKVQFKPRCEIERQEIDDQDTLICTAYGNPIEADFSWSIKTENETDENLGSGKKENSVEKSFYILQTDYAISRTYRCVANNTVGYGPFCEIEVAEQLAWWQLWEKNTLIILVAAILGLLLTVIVICCIIICICRRRRRQDKYLTEVPINSIQSALSDQLDMSRAGRNLSTQDKCTAILPNPSSSRFIGSAPKSPPRWPIRPGVMLHVSSNTKENLTVNRMTVKPNVSGNRGDMSQLSAQLSAALNGSRDNSDGTILTEISAVSGENEASNLSILEVTNRKKATVPSTIRNVSTAEGEIISSKTHSAGHIALDHVWSLIFKKSDDRTRDSQRSHVGLLQTFWRGLGAKESTSGFESQHRLKGIRCSGSVTYKKAKETVHSTSDAASNGESSLTKRPNNCQPSVSIQLQSNMEEKTSKFVLKDERNNSSTEVENIPCNMVPSITRGSSIESPQRPAPSSLPLKNFLNVTSWGCSGNSTMVPSHILANEQIHDKSSSLREPLTEPGEYENLPFHGLQTAPNKFSTTPTNFNNNTNAVRVAQRPKELIGNINQPSVGLYQDCQATHDPLLYHQKYFCDQDALNDQRSQYTTMHRPPNNVQYNQSLFKPDSNLQDQHNLSNCISKSYTEYYQQHQRSEKLQMIFPQGASKELNSNSLCNTDHTPHSALVNINLRKYDRTEEELLGNMPRARHRKGTLNVENKFYSLKHLGGIEVRNQDLDKDYPIGGTTSSTPSATDDSSLSKCKIHNSLGCNRLCNVGTNVQPMRVYDPPGYQNMVLERADDQITLSKKDECNLATVQTHTHPGKDKIKNHHHWIHQHREKKDEGLGSDFHQLEPERISIYRSDSGISNSSYESQFSKPKMATLNSSSGPLVRKYAHRNIKVHNNVFNTSNVTESEAQLDDSSTLHQSCTVQSFAPSHCNRPQPRNRYSEETTKNECEQHQLGHQSLRPASTPSECISLDTSSRSEYIMSTVPAQSDSVETPNEKIQMLAINPLLVKNWNNESYTGNKINKKQRRQTINNPYEHIQSHPYARPGDVCEVSRKAQSNSSEAFKTYNYGSKSNSSAPQTAAPEHSKVKNATKICKKNGIGANREHYEGMLASKHIQGSRLGSLADIDDFPSQGPLNALVGNPADCLVARRPIRLPLRKHHTFHFQSTQTANGKLQQLRERLQLQLHESRKVDQEKFPLVFDALELSEKHAFKPISPIPSLNNSAVQSTGEQKQVDFPKHGSVRHLKGAEDDEDLGYSFCEEECVVENDINPTSDNLKTAPTNSSCSSTAVESANPINAQIFDDEFIYADLESQHYGPINYKAASLYSQVKKNKESGALDDLK</sequence>
<dbReference type="FlyBase" id="FBgn0262509">
    <property type="gene designation" value="nrm"/>
</dbReference>
<dbReference type="eggNOG" id="KOG3515">
    <property type="taxonomic scope" value="Eukaryota"/>
</dbReference>
<dbReference type="InterPro" id="IPR003599">
    <property type="entry name" value="Ig_sub"/>
</dbReference>
<proteinExistence type="predicted"/>
<evidence type="ECO:0000256" key="3">
    <source>
        <dbReference type="ARBA" id="ARBA00022989"/>
    </source>
</evidence>
<evidence type="ECO:0000256" key="4">
    <source>
        <dbReference type="ARBA" id="ARBA00023136"/>
    </source>
</evidence>
<dbReference type="FunFam" id="2.60.40.10:FF:001660">
    <property type="entry name" value="Neuromusculin, isoform E"/>
    <property type="match status" value="1"/>
</dbReference>
<feature type="domain" description="Ig-like" evidence="8">
    <location>
        <begin position="580"/>
        <end position="665"/>
    </location>
</feature>
<dbReference type="AGR" id="FB:FBgn0262509"/>
<feature type="region of interest" description="Disordered" evidence="6">
    <location>
        <begin position="1241"/>
        <end position="1269"/>
    </location>
</feature>
<dbReference type="FunFam" id="2.60.40.10:FF:001808">
    <property type="entry name" value="Neuromusculin, isoform E"/>
    <property type="match status" value="1"/>
</dbReference>
<keyword evidence="5" id="KW-1015">Disulfide bond</keyword>
<keyword evidence="3" id="KW-1133">Transmembrane helix</keyword>
<feature type="domain" description="Ig-like" evidence="8">
    <location>
        <begin position="669"/>
        <end position="782"/>
    </location>
</feature>
<name>M9NE05_DROME</name>
<reference evidence="9 11" key="6">
    <citation type="journal article" date="2005" name="PLoS Comput. Biol.">
        <title>Combined evidence annotation of transposable elements in genome sequences.</title>
        <authorList>
            <person name="Quesneville H."/>
            <person name="Bergman C.M."/>
            <person name="Andrieu O."/>
            <person name="Autard D."/>
            <person name="Nouaud D."/>
            <person name="Ashburner M."/>
            <person name="Anxolabehere D."/>
        </authorList>
    </citation>
    <scope>NUCLEOTIDE SEQUENCE [LARGE SCALE GENOMIC DNA]</scope>
    <source>
        <strain evidence="11">Berkeley</strain>
    </source>
</reference>
<reference evidence="9 11" key="5">
    <citation type="journal article" date="2002" name="Genome Biol.">
        <title>Heterochromatic sequences in a Drosophila whole-genome shotgun assembly.</title>
        <authorList>
            <person name="Hoskins R.A."/>
            <person name="Smith C.D."/>
            <person name="Carlson J.W."/>
            <person name="Carvalho A.B."/>
            <person name="Halpern A."/>
            <person name="Kaminker J.S."/>
            <person name="Kennedy C."/>
            <person name="Mungall C.J."/>
            <person name="Sullivan B.A."/>
            <person name="Sutton G.G."/>
            <person name="Yasuhara J.C."/>
            <person name="Wakimoto B.T."/>
            <person name="Myers E.W."/>
            <person name="Celniker S.E."/>
            <person name="Rubin G.M."/>
            <person name="Karpen G.H."/>
        </authorList>
    </citation>
    <scope>NUCLEOTIDE SEQUENCE [LARGE SCALE GENOMIC DNA]</scope>
    <source>
        <strain evidence="11">Berkeley</strain>
    </source>
</reference>
<reference evidence="9 11" key="8">
    <citation type="journal article" date="2007" name="Science">
        <title>Sequence finishing and mapping of Drosophila melanogaster heterochromatin.</title>
        <authorList>
            <person name="Hoskins R.A."/>
            <person name="Carlson J.W."/>
            <person name="Kennedy C."/>
            <person name="Acevedo D."/>
            <person name="Evans-Holm M."/>
            <person name="Frise E."/>
            <person name="Wan K.H."/>
            <person name="Park S."/>
            <person name="Mendez-Lago M."/>
            <person name="Rossi F."/>
            <person name="Villasante A."/>
            <person name="Dimitri P."/>
            <person name="Karpen G.H."/>
            <person name="Celniker S.E."/>
        </authorList>
    </citation>
    <scope>NUCLEOTIDE SEQUENCE [LARGE SCALE GENOMIC DNA]</scope>
    <source>
        <strain evidence="11">Berkeley</strain>
    </source>
</reference>
<comment type="subcellular location">
    <subcellularLocation>
        <location evidence="1">Membrane</location>
        <topology evidence="1">Single-pass membrane protein</topology>
    </subcellularLocation>
</comment>
<dbReference type="Pfam" id="PF13927">
    <property type="entry name" value="Ig_3"/>
    <property type="match status" value="1"/>
</dbReference>
<dbReference type="Proteomes" id="UP000000803">
    <property type="component" value="Chromosome 3L"/>
</dbReference>
<keyword evidence="4" id="KW-0472">Membrane</keyword>
<accession>M9NE05</accession>
<feature type="domain" description="Ig-like" evidence="8">
    <location>
        <begin position="265"/>
        <end position="366"/>
    </location>
</feature>
<evidence type="ECO:0000313" key="11">
    <source>
        <dbReference type="Proteomes" id="UP000000803"/>
    </source>
</evidence>
<reference evidence="9 11" key="4">
    <citation type="journal article" date="2002" name="Genome Biol.">
        <title>The transposable elements of the Drosophila melanogaster euchromatin: a genomics perspective.</title>
        <authorList>
            <person name="Kaminker J.S."/>
            <person name="Bergman C.M."/>
            <person name="Kronmiller B."/>
            <person name="Carlson J."/>
            <person name="Svirskas R."/>
            <person name="Patel S."/>
            <person name="Frise E."/>
            <person name="Wheeler D.A."/>
            <person name="Lewis S.E."/>
            <person name="Rubin G.M."/>
            <person name="Ashburner M."/>
            <person name="Celniker S.E."/>
        </authorList>
    </citation>
    <scope>NUCLEOTIDE SEQUENCE [LARGE SCALE GENOMIC DNA]</scope>
    <source>
        <strain evidence="11">Berkeley</strain>
    </source>
</reference>
<dbReference type="GO" id="GO:0005886">
    <property type="term" value="C:plasma membrane"/>
    <property type="evidence" value="ECO:0000314"/>
    <property type="project" value="FlyBase"/>
</dbReference>
<dbReference type="InterPro" id="IPR013106">
    <property type="entry name" value="Ig_V-set"/>
</dbReference>
<feature type="domain" description="Ig-like" evidence="8">
    <location>
        <begin position="377"/>
        <end position="468"/>
    </location>
</feature>
<reference evidence="9 11" key="3">
    <citation type="journal article" date="2002" name="Genome Biol.">
        <title>Annotation of the Drosophila melanogaster euchromatic genome: a systematic review.</title>
        <authorList>
            <person name="Misra S."/>
            <person name="Crosby M.A."/>
            <person name="Mungall C.J."/>
            <person name="Matthews B.B."/>
            <person name="Campbell K.S."/>
            <person name="Hradecky P."/>
            <person name="Huang Y."/>
            <person name="Kaminker J.S."/>
            <person name="Millburn G.H."/>
            <person name="Prochnik S.E."/>
            <person name="Smith C.D."/>
            <person name="Tupy J.L."/>
            <person name="Whitfied E.J."/>
            <person name="Bayraktaroglu L."/>
            <person name="Berman B.P."/>
            <person name="Bettencourt B.R."/>
            <person name="Celniker S.E."/>
            <person name="de Grey A.D."/>
            <person name="Drysdale R.A."/>
            <person name="Harris N.L."/>
            <person name="Richter J."/>
            <person name="Russo S."/>
            <person name="Schroeder A.J."/>
            <person name="Shu S.Q."/>
            <person name="Stapleton M."/>
            <person name="Yamada C."/>
            <person name="Ashburner M."/>
            <person name="Gelbart W.M."/>
            <person name="Rubin G.M."/>
            <person name="Lewis S.E."/>
        </authorList>
    </citation>
    <scope>GENOME REANNOTATION</scope>
    <source>
        <strain evidence="11">Berkeley</strain>
    </source>
</reference>
<dbReference type="SUPFAM" id="SSF48726">
    <property type="entry name" value="Immunoglobulin"/>
    <property type="match status" value="8"/>
</dbReference>
<dbReference type="PANTHER" id="PTHR23278">
    <property type="entry name" value="SIDESTEP PROTEIN"/>
    <property type="match status" value="1"/>
</dbReference>
<dbReference type="InParanoid" id="M9NE05"/>
<feature type="domain" description="Ig-like" evidence="8">
    <location>
        <begin position="475"/>
        <end position="575"/>
    </location>
</feature>
<dbReference type="PaxDb" id="7227-FBpp0293373"/>
<feature type="region of interest" description="Disordered" evidence="6">
    <location>
        <begin position="1777"/>
        <end position="1815"/>
    </location>
</feature>
<dbReference type="PROSITE" id="PS50835">
    <property type="entry name" value="IG_LIKE"/>
    <property type="match status" value="9"/>
</dbReference>
<feature type="compositionally biased region" description="Basic and acidic residues" evidence="6">
    <location>
        <begin position="1789"/>
        <end position="1803"/>
    </location>
</feature>
<dbReference type="PANTHER" id="PTHR23278:SF32">
    <property type="entry name" value="NEUROMUSCULIN, ISOFORM E"/>
    <property type="match status" value="1"/>
</dbReference>
<dbReference type="RefSeq" id="NP_001246890.1">
    <property type="nucleotide sequence ID" value="NM_001259961.2"/>
</dbReference>
<dbReference type="Pfam" id="PF08205">
    <property type="entry name" value="C2-set_2"/>
    <property type="match status" value="2"/>
</dbReference>
<evidence type="ECO:0000256" key="7">
    <source>
        <dbReference type="SAM" id="SignalP"/>
    </source>
</evidence>
<dbReference type="FunFam" id="2.60.40.10:FF:001600">
    <property type="entry name" value="Neuromusculin, isoform E"/>
    <property type="match status" value="1"/>
</dbReference>
<reference evidence="9 11" key="11">
    <citation type="journal article" date="2015" name="Genome Res.">
        <title>The Release 6 reference sequence of the Drosophila melanogaster genome.</title>
        <authorList>
            <person name="Hoskins R.A."/>
            <person name="Carlson J.W."/>
            <person name="Wan K.H."/>
            <person name="Park S."/>
            <person name="Mendez I."/>
            <person name="Galle S.E."/>
            <person name="Booth B.W."/>
            <person name="Pfeiffer B.D."/>
            <person name="George R.A."/>
            <person name="Svirskas R."/>
            <person name="Krzywinski M."/>
            <person name="Schein J."/>
            <person name="Accardo M.C."/>
            <person name="Damia E."/>
            <person name="Messina G."/>
            <person name="Mendez-Lago M."/>
            <person name="de Pablos B."/>
            <person name="Demakova O.V."/>
            <person name="Andreyeva E.N."/>
            <person name="Boldyreva L.V."/>
            <person name="Marra M."/>
            <person name="Carvalho A.B."/>
            <person name="Dimitri P."/>
            <person name="Villasante A."/>
            <person name="Zhimulev I.F."/>
            <person name="Rubin G.M."/>
            <person name="Karpen G.H."/>
            <person name="Celniker S.E."/>
        </authorList>
    </citation>
    <scope>NUCLEOTIDE SEQUENCE [LARGE SCALE GENOMIC DNA]</scope>
    <source>
        <strain evidence="11">Berkeley</strain>
    </source>
</reference>
<reference evidence="9 11" key="10">
    <citation type="journal article" date="2015" name="G3 (Bethesda)">
        <title>Gene Model Annotations for Drosophila melanogaster: The Rule-Benders.</title>
        <authorList>
            <consortium name="FlyBase Consortium"/>
            <person name="Crosby M.A."/>
            <person name="Gramates L.S."/>
            <person name="Dos Santos G."/>
            <person name="Matthews B.B."/>
            <person name="St Pierre S.E."/>
            <person name="Zhou P."/>
            <person name="Schroeder A.J."/>
            <person name="Falls K."/>
            <person name="Emmert D.B."/>
            <person name="Russo S.M."/>
            <person name="Gelbart W.M."/>
            <person name="null"/>
        </authorList>
    </citation>
    <scope>NUCLEOTIDE SEQUENCE [LARGE SCALE GENOMIC DNA]</scope>
    <source>
        <strain evidence="11">Berkeley</strain>
    </source>
</reference>
<reference evidence="9 11" key="9">
    <citation type="journal article" date="2015" name="G3 (Bethesda)">
        <title>Gene Model Annotations for Drosophila melanogaster: Impact of High-Throughput Data.</title>
        <authorList>
            <consortium name="FlyBase Consortium"/>
            <person name="Matthews B.B."/>
            <person name="Dos Santos G."/>
            <person name="Crosby M.A."/>
            <person name="Emmert D.B."/>
            <person name="St Pierre S.E."/>
            <person name="Gramates L.S."/>
            <person name="Zhou P."/>
            <person name="Schroeder A.J."/>
            <person name="Falls K."/>
            <person name="Strelets V."/>
            <person name="Russo S.M."/>
            <person name="Gelbart W.M."/>
            <person name="null"/>
        </authorList>
    </citation>
    <scope>NUCLEOTIDE SEQUENCE [LARGE SCALE GENOMIC DNA]</scope>
    <source>
        <strain evidence="11">Berkeley</strain>
    </source>
</reference>
<feature type="compositionally biased region" description="Polar residues" evidence="6">
    <location>
        <begin position="1915"/>
        <end position="1928"/>
    </location>
</feature>
<evidence type="ECO:0000313" key="9">
    <source>
        <dbReference type="EMBL" id="AFH04561.1"/>
    </source>
</evidence>
<dbReference type="Bgee" id="FBgn0262509">
    <property type="expression patterns" value="Expressed in muscle cell in proboscis and 228 other cell types or tissues"/>
</dbReference>
<dbReference type="InterPro" id="IPR003598">
    <property type="entry name" value="Ig_sub2"/>
</dbReference>
<dbReference type="GO" id="GO:0008039">
    <property type="term" value="P:synaptic target recognition"/>
    <property type="evidence" value="ECO:0000315"/>
    <property type="project" value="FlyBase"/>
</dbReference>
<feature type="compositionally biased region" description="Polar residues" evidence="6">
    <location>
        <begin position="1244"/>
        <end position="1269"/>
    </location>
</feature>
<dbReference type="OrthoDB" id="6106100at2759"/>
<feature type="domain" description="Ig-like" evidence="8">
    <location>
        <begin position="155"/>
        <end position="255"/>
    </location>
</feature>
<dbReference type="InterPro" id="IPR007110">
    <property type="entry name" value="Ig-like_dom"/>
</dbReference>
<dbReference type="InterPro" id="IPR013162">
    <property type="entry name" value="CD80_C2-set"/>
</dbReference>
<evidence type="ECO:0000313" key="10">
    <source>
        <dbReference type="FlyBase" id="FBgn0262509"/>
    </source>
</evidence>
<feature type="domain" description="Ig-like" evidence="8">
    <location>
        <begin position="873"/>
        <end position="960"/>
    </location>
</feature>
<feature type="region of interest" description="Disordered" evidence="6">
    <location>
        <begin position="1915"/>
        <end position="1938"/>
    </location>
</feature>
<evidence type="ECO:0000256" key="1">
    <source>
        <dbReference type="ARBA" id="ARBA00004167"/>
    </source>
</evidence>
<gene>
    <name evidence="9 10" type="primary">nrm</name>
    <name evidence="9" type="synonym">CG32458</name>
    <name evidence="9" type="synonym">CG41452</name>
    <name evidence="9" type="synonym">CG8779</name>
    <name evidence="9" type="synonym">CT16082</name>
    <name evidence="9" type="synonym">Dmel\CG43079</name>
    <name evidence="9 10" type="ORF">CG43079</name>
    <name evidence="9" type="ORF">Dmel_CG43079</name>
</gene>
<dbReference type="BioGRID-ORCS" id="40515">
    <property type="hits" value="0 hits in 1 CRISPR screen"/>
</dbReference>
<reference evidence="9 11" key="7">
    <citation type="journal article" date="2007" name="Science">
        <title>The Release 5.1 annotation of Drosophila melanogaster heterochromatin.</title>
        <authorList>
            <person name="Smith C.D."/>
            <person name="Shu S."/>
            <person name="Mungall C.J."/>
            <person name="Karpen G.H."/>
        </authorList>
    </citation>
    <scope>NUCLEOTIDE SEQUENCE [LARGE SCALE GENOMIC DNA]</scope>
    <source>
        <strain evidence="11">Berkeley</strain>
    </source>
</reference>
<dbReference type="STRING" id="7227.FBpp0293373"/>
<dbReference type="InterPro" id="IPR013783">
    <property type="entry name" value="Ig-like_fold"/>
</dbReference>
<feature type="chain" id="PRO_5004101305" evidence="7">
    <location>
        <begin position="44"/>
        <end position="2192"/>
    </location>
</feature>
<dbReference type="InterPro" id="IPR036179">
    <property type="entry name" value="Ig-like_dom_sf"/>
</dbReference>
<dbReference type="SMART" id="SM00408">
    <property type="entry name" value="IGc2"/>
    <property type="match status" value="5"/>
</dbReference>
<dbReference type="Gene3D" id="2.60.40.10">
    <property type="entry name" value="Immunoglobulins"/>
    <property type="match status" value="9"/>
</dbReference>
<dbReference type="EMBL" id="AE014296">
    <property type="protein sequence ID" value="AFH04561.1"/>
    <property type="molecule type" value="Genomic_DNA"/>
</dbReference>
<reference evidence="9 11" key="2">
    <citation type="journal article" date="2002" name="Genome Biol.">
        <title>Finishing a whole-genome shotgun: release 3 of the Drosophila melanogaster euchromatic genome sequence.</title>
        <authorList>
            <person name="Celniker S.E."/>
            <person name="Wheeler D.A."/>
            <person name="Kronmiller B."/>
            <person name="Carlson J.W."/>
            <person name="Halpern A."/>
            <person name="Patel S."/>
            <person name="Adams M."/>
            <person name="Champe M."/>
            <person name="Dugan S.P."/>
            <person name="Frise E."/>
            <person name="Hodgson A."/>
            <person name="George R.A."/>
            <person name="Hoskins R.A."/>
            <person name="Laverty T."/>
            <person name="Muzny D.M."/>
            <person name="Nelson C.R."/>
            <person name="Pacleb J.M."/>
            <person name="Park S."/>
            <person name="Pfeiffer B.D."/>
            <person name="Richards S."/>
            <person name="Sodergren E.J."/>
            <person name="Svirskas R."/>
            <person name="Tabor P.E."/>
            <person name="Wan K."/>
            <person name="Stapleton M."/>
            <person name="Sutton G.G."/>
            <person name="Venter C."/>
            <person name="Weinstock G."/>
            <person name="Scherer S.E."/>
            <person name="Myers E.W."/>
            <person name="Gibbs R.A."/>
            <person name="Rubin G.M."/>
        </authorList>
    </citation>
    <scope>NUCLEOTIDE SEQUENCE [LARGE SCALE GENOMIC DNA]</scope>
    <source>
        <strain evidence="11">Berkeley</strain>
    </source>
</reference>
<evidence type="ECO:0000256" key="5">
    <source>
        <dbReference type="ARBA" id="ARBA00023157"/>
    </source>
</evidence>
<feature type="domain" description="Ig-like" evidence="8">
    <location>
        <begin position="788"/>
        <end position="868"/>
    </location>
</feature>
<dbReference type="Pfam" id="PF07686">
    <property type="entry name" value="V-set"/>
    <property type="match status" value="1"/>
</dbReference>
<dbReference type="VEuPathDB" id="VectorBase:FBgn0262509"/>
<feature type="signal peptide" evidence="7">
    <location>
        <begin position="1"/>
        <end position="43"/>
    </location>
</feature>
<feature type="region of interest" description="Disordered" evidence="6">
    <location>
        <begin position="1579"/>
        <end position="1602"/>
    </location>
</feature>
<reference evidence="9 11" key="1">
    <citation type="journal article" date="2000" name="Science">
        <title>The genome sequence of Drosophila melanogaster.</title>
        <authorList>
            <person name="Adams M.D."/>
            <person name="Celniker S.E."/>
            <person name="Holt R.A."/>
            <person name="Evans C.A."/>
            <person name="Gocayne J.D."/>
            <person name="Amanatides P.G."/>
            <person name="Scherer S.E."/>
            <person name="Li P.W."/>
            <person name="Hoskins R.A."/>
            <person name="Galle R.F."/>
            <person name="George R.A."/>
            <person name="Lewis S.E."/>
            <person name="Richards S."/>
            <person name="Ashburner M."/>
            <person name="Henderson S.N."/>
            <person name="Sutton G.G."/>
            <person name="Wortman J.R."/>
            <person name="Yandell M.D."/>
            <person name="Zhang Q."/>
            <person name="Chen L.X."/>
            <person name="Brandon R.C."/>
            <person name="Rogers Y.H."/>
            <person name="Blazej R.G."/>
            <person name="Champe M."/>
            <person name="Pfeiffer B.D."/>
            <person name="Wan K.H."/>
            <person name="Doyle C."/>
            <person name="Baxter E.G."/>
            <person name="Helt G."/>
            <person name="Nelson C.R."/>
            <person name="Gabor G.L."/>
            <person name="Abril J.F."/>
            <person name="Agbayani A."/>
            <person name="An H.J."/>
            <person name="Andrews-Pfannkoch C."/>
            <person name="Baldwin D."/>
            <person name="Ballew R.M."/>
            <person name="Basu A."/>
            <person name="Baxendale J."/>
            <person name="Bayraktaroglu L."/>
            <person name="Beasley E.M."/>
            <person name="Beeson K.Y."/>
            <person name="Benos P.V."/>
            <person name="Berman B.P."/>
            <person name="Bhandari D."/>
            <person name="Bolshakov S."/>
            <person name="Borkova D."/>
            <person name="Botchan M.R."/>
            <person name="Bouck J."/>
            <person name="Brokstein P."/>
            <person name="Brottier P."/>
            <person name="Burtis K.C."/>
            <person name="Busam D.A."/>
            <person name="Butler H."/>
            <person name="Cadieu E."/>
            <person name="Center A."/>
            <person name="Chandra I."/>
            <person name="Cherry J.M."/>
            <person name="Cawley S."/>
            <person name="Dahlke C."/>
            <person name="Davenport L.B."/>
            <person name="Davies P."/>
            <person name="de Pablos B."/>
            <person name="Delcher A."/>
            <person name="Deng Z."/>
            <person name="Mays A.D."/>
            <person name="Dew I."/>
            <person name="Dietz S.M."/>
            <person name="Dodson K."/>
            <person name="Doup L.E."/>
            <person name="Downes M."/>
            <person name="Dugan-Rocha S."/>
            <person name="Dunkov B.C."/>
            <person name="Dunn P."/>
            <person name="Durbin K.J."/>
            <person name="Evangelista C.C."/>
            <person name="Ferraz C."/>
            <person name="Ferriera S."/>
            <person name="Fleischmann W."/>
            <person name="Fosler C."/>
            <person name="Gabrielian A.E."/>
            <person name="Garg N.S."/>
            <person name="Gelbart W.M."/>
            <person name="Glasser K."/>
            <person name="Glodek A."/>
            <person name="Gong F."/>
            <person name="Gorrell J.H."/>
            <person name="Gu Z."/>
            <person name="Guan P."/>
            <person name="Harris M."/>
            <person name="Harris N.L."/>
            <person name="Harvey D."/>
            <person name="Heiman T.J."/>
            <person name="Hernandez J.R."/>
            <person name="Houck J."/>
            <person name="Hostin D."/>
            <person name="Houston K.A."/>
            <person name="Howland T.J."/>
            <person name="Wei M.H."/>
            <person name="Ibegwam C."/>
            <person name="Jalali M."/>
            <person name="Kalush F."/>
            <person name="Karpen G.H."/>
            <person name="Ke Z."/>
            <person name="Kennison J.A."/>
            <person name="Ketchum K.A."/>
            <person name="Kimmel B.E."/>
            <person name="Kodira C.D."/>
            <person name="Kraft C."/>
            <person name="Kravitz S."/>
            <person name="Kulp D."/>
            <person name="Lai Z."/>
            <person name="Lasko P."/>
            <person name="Lei Y."/>
            <person name="Levitsky A.A."/>
            <person name="Li J."/>
            <person name="Li Z."/>
            <person name="Liang Y."/>
            <person name="Lin X."/>
            <person name="Liu X."/>
            <person name="Mattei B."/>
            <person name="McIntosh T.C."/>
            <person name="McLeod M.P."/>
            <person name="McPherson D."/>
            <person name="Merkulov G."/>
            <person name="Milshina N.V."/>
            <person name="Mobarry C."/>
            <person name="Morris J."/>
            <person name="Moshrefi A."/>
            <person name="Mount S.M."/>
            <person name="Moy M."/>
            <person name="Murphy B."/>
            <person name="Murphy L."/>
            <person name="Muzny D.M."/>
            <person name="Nelson D.L."/>
            <person name="Nelson D.R."/>
            <person name="Nelson K.A."/>
            <person name="Nixon K."/>
            <person name="Nusskern D.R."/>
            <person name="Pacleb J.M."/>
            <person name="Palazzolo M."/>
            <person name="Pittman G.S."/>
            <person name="Pan S."/>
            <person name="Pollard J."/>
            <person name="Puri V."/>
            <person name="Reese M.G."/>
            <person name="Reinert K."/>
            <person name="Remington K."/>
            <person name="Saunders R.D."/>
            <person name="Scheeler F."/>
            <person name="Shen H."/>
            <person name="Shue B.C."/>
            <person name="Siden-Kiamos I."/>
            <person name="Simpson M."/>
            <person name="Skupski M.P."/>
            <person name="Smith T."/>
            <person name="Spier E."/>
            <person name="Spradling A.C."/>
            <person name="Stapleton M."/>
            <person name="Strong R."/>
            <person name="Sun E."/>
            <person name="Svirskas R."/>
            <person name="Tector C."/>
            <person name="Turner R."/>
            <person name="Venter E."/>
            <person name="Wang A.H."/>
            <person name="Wang X."/>
            <person name="Wang Z.Y."/>
            <person name="Wassarman D.A."/>
            <person name="Weinstock G.M."/>
            <person name="Weissenbach J."/>
            <person name="Williams S.M."/>
            <person name="WoodageT"/>
            <person name="Worley K.C."/>
            <person name="Wu D."/>
            <person name="Yang S."/>
            <person name="Yao Q.A."/>
            <person name="Ye J."/>
            <person name="Yeh R.F."/>
            <person name="Zaveri J.S."/>
            <person name="Zhan M."/>
            <person name="Zhang G."/>
            <person name="Zhao Q."/>
            <person name="Zheng L."/>
            <person name="Zheng X.H."/>
            <person name="Zhong F.N."/>
            <person name="Zhong W."/>
            <person name="Zhou X."/>
            <person name="Zhu S."/>
            <person name="Zhu X."/>
            <person name="Smith H.O."/>
            <person name="Gibbs R.A."/>
            <person name="Myers E.W."/>
            <person name="Rubin G.M."/>
            <person name="Venter J.C."/>
        </authorList>
    </citation>
    <scope>NUCLEOTIDE SEQUENCE [LARGE SCALE GENOMIC DNA]</scope>
    <source>
        <strain evidence="11">Berkeley</strain>
    </source>
</reference>
<dbReference type="AlphaFoldDB" id="M9NE05"/>
<dbReference type="FunCoup" id="M9NE05">
    <property type="interactions" value="28"/>
</dbReference>
<evidence type="ECO:0000259" key="8">
    <source>
        <dbReference type="PROSITE" id="PS50835"/>
    </source>
</evidence>
<dbReference type="SMART" id="SM00409">
    <property type="entry name" value="IG"/>
    <property type="match status" value="7"/>
</dbReference>
<keyword evidence="11" id="KW-1185">Reference proteome</keyword>
<protein>
    <submittedName>
        <fullName evidence="9">Neuromusculin, isoform E</fullName>
    </submittedName>
</protein>
<organism evidence="9 11">
    <name type="scientific">Drosophila melanogaster</name>
    <name type="common">Fruit fly</name>
    <dbReference type="NCBI Taxonomy" id="7227"/>
    <lineage>
        <taxon>Eukaryota</taxon>
        <taxon>Metazoa</taxon>
        <taxon>Ecdysozoa</taxon>
        <taxon>Arthropoda</taxon>
        <taxon>Hexapoda</taxon>
        <taxon>Insecta</taxon>
        <taxon>Pterygota</taxon>
        <taxon>Neoptera</taxon>
        <taxon>Endopterygota</taxon>
        <taxon>Diptera</taxon>
        <taxon>Brachycera</taxon>
        <taxon>Muscomorpha</taxon>
        <taxon>Ephydroidea</taxon>
        <taxon>Drosophilidae</taxon>
        <taxon>Drosophila</taxon>
        <taxon>Sophophora</taxon>
    </lineage>
</organism>
<feature type="domain" description="Ig-like" evidence="8">
    <location>
        <begin position="40"/>
        <end position="128"/>
    </location>
</feature>
<dbReference type="PhylomeDB" id="M9NE05"/>
<dbReference type="GeneID" id="40515"/>
<dbReference type="CTD" id="11270"/>
<evidence type="ECO:0000256" key="6">
    <source>
        <dbReference type="SAM" id="MobiDB-lite"/>
    </source>
</evidence>
<dbReference type="ExpressionAtlas" id="M9NE05">
    <property type="expression patterns" value="baseline and differential"/>
</dbReference>
<feature type="compositionally biased region" description="Low complexity" evidence="6">
    <location>
        <begin position="1589"/>
        <end position="1602"/>
    </location>
</feature>